<accession>A0A2J6PFG7</accession>
<dbReference type="InterPro" id="IPR056119">
    <property type="entry name" value="DUF7702"/>
</dbReference>
<keyword evidence="1" id="KW-0472">Membrane</keyword>
<dbReference type="PANTHER" id="PTHR42109:SF2">
    <property type="entry name" value="INTEGRAL MEMBRANE PROTEIN"/>
    <property type="match status" value="1"/>
</dbReference>
<keyword evidence="1" id="KW-0812">Transmembrane</keyword>
<feature type="domain" description="DUF7702" evidence="2">
    <location>
        <begin position="4"/>
        <end position="229"/>
    </location>
</feature>
<keyword evidence="1" id="KW-1133">Transmembrane helix</keyword>
<feature type="transmembrane region" description="Helical" evidence="1">
    <location>
        <begin position="14"/>
        <end position="33"/>
    </location>
</feature>
<organism evidence="3 4">
    <name type="scientific">Hyaloscypha hepaticicola</name>
    <dbReference type="NCBI Taxonomy" id="2082293"/>
    <lineage>
        <taxon>Eukaryota</taxon>
        <taxon>Fungi</taxon>
        <taxon>Dikarya</taxon>
        <taxon>Ascomycota</taxon>
        <taxon>Pezizomycotina</taxon>
        <taxon>Leotiomycetes</taxon>
        <taxon>Helotiales</taxon>
        <taxon>Hyaloscyphaceae</taxon>
        <taxon>Hyaloscypha</taxon>
    </lineage>
</organism>
<dbReference type="Proteomes" id="UP000235672">
    <property type="component" value="Unassembled WGS sequence"/>
</dbReference>
<keyword evidence="4" id="KW-1185">Reference proteome</keyword>
<evidence type="ECO:0000259" key="2">
    <source>
        <dbReference type="Pfam" id="PF24800"/>
    </source>
</evidence>
<name>A0A2J6PFG7_9HELO</name>
<dbReference type="STRING" id="1745343.A0A2J6PFG7"/>
<feature type="transmembrane region" description="Helical" evidence="1">
    <location>
        <begin position="167"/>
        <end position="190"/>
    </location>
</feature>
<evidence type="ECO:0000313" key="4">
    <source>
        <dbReference type="Proteomes" id="UP000235672"/>
    </source>
</evidence>
<dbReference type="AlphaFoldDB" id="A0A2J6PFG7"/>
<dbReference type="OrthoDB" id="2560628at2759"/>
<evidence type="ECO:0000313" key="3">
    <source>
        <dbReference type="EMBL" id="PMD12646.1"/>
    </source>
</evidence>
<feature type="transmembrane region" description="Helical" evidence="1">
    <location>
        <begin position="134"/>
        <end position="155"/>
    </location>
</feature>
<feature type="transmembrane region" description="Helical" evidence="1">
    <location>
        <begin position="68"/>
        <end position="91"/>
    </location>
</feature>
<evidence type="ECO:0000256" key="1">
    <source>
        <dbReference type="SAM" id="Phobius"/>
    </source>
</evidence>
<gene>
    <name evidence="3" type="ORF">NA56DRAFT_740324</name>
</gene>
<reference evidence="3 4" key="1">
    <citation type="submission" date="2016-05" db="EMBL/GenBank/DDBJ databases">
        <title>A degradative enzymes factory behind the ericoid mycorrhizal symbiosis.</title>
        <authorList>
            <consortium name="DOE Joint Genome Institute"/>
            <person name="Martino E."/>
            <person name="Morin E."/>
            <person name="Grelet G."/>
            <person name="Kuo A."/>
            <person name="Kohler A."/>
            <person name="Daghino S."/>
            <person name="Barry K."/>
            <person name="Choi C."/>
            <person name="Cichocki N."/>
            <person name="Clum A."/>
            <person name="Copeland A."/>
            <person name="Hainaut M."/>
            <person name="Haridas S."/>
            <person name="Labutti K."/>
            <person name="Lindquist E."/>
            <person name="Lipzen A."/>
            <person name="Khouja H.-R."/>
            <person name="Murat C."/>
            <person name="Ohm R."/>
            <person name="Olson A."/>
            <person name="Spatafora J."/>
            <person name="Veneault-Fourrey C."/>
            <person name="Henrissat B."/>
            <person name="Grigoriev I."/>
            <person name="Martin F."/>
            <person name="Perotto S."/>
        </authorList>
    </citation>
    <scope>NUCLEOTIDE SEQUENCE [LARGE SCALE GENOMIC DNA]</scope>
    <source>
        <strain evidence="3 4">UAMH 7357</strain>
    </source>
</reference>
<protein>
    <recommendedName>
        <fullName evidence="2">DUF7702 domain-containing protein</fullName>
    </recommendedName>
</protein>
<dbReference type="Pfam" id="PF24800">
    <property type="entry name" value="DUF7702"/>
    <property type="match status" value="1"/>
</dbReference>
<dbReference type="PANTHER" id="PTHR42109">
    <property type="entry name" value="UNPLACED GENOMIC SCAFFOLD UM_SCAF_CONTIG_1.265, WHOLE GENOME SHOTGUN SEQUENCE"/>
    <property type="match status" value="1"/>
</dbReference>
<feature type="transmembrane region" description="Helical" evidence="1">
    <location>
        <begin position="40"/>
        <end position="62"/>
    </location>
</feature>
<feature type="transmembrane region" description="Helical" evidence="1">
    <location>
        <begin position="202"/>
        <end position="224"/>
    </location>
</feature>
<sequence>MTLSNLNDLSIVELIGYTPACFCSTLLCIRHVFGLNKGWIFPLIFSLIRIAGASLELATIYSPASVPLLTSATLLSSIGLSPLLLTTLGLLNRACKNINKKHHTLIHSNHTHNDNSANYLTHHGTYPIQHITKIGIIILIAVFAVVVLITGIFIFNISHAEPGERRLIYAITASIPCILIRLIYVVLITFSHTQKFSVLHGSVVTFGCMVIMPELIAVIIYLGVGFTLPRKTKELLGVQA</sequence>
<dbReference type="EMBL" id="KZ613545">
    <property type="protein sequence ID" value="PMD12646.1"/>
    <property type="molecule type" value="Genomic_DNA"/>
</dbReference>
<proteinExistence type="predicted"/>